<protein>
    <submittedName>
        <fullName evidence="2">Transposable element-derived 1-like</fullName>
    </submittedName>
</protein>
<dbReference type="Pfam" id="PF03184">
    <property type="entry name" value="DDE_1"/>
    <property type="match status" value="1"/>
</dbReference>
<name>A0AA36AI74_OCTVU</name>
<accession>A0AA36AI74</accession>
<reference evidence="2" key="1">
    <citation type="submission" date="2023-08" db="EMBL/GenBank/DDBJ databases">
        <authorList>
            <person name="Alioto T."/>
            <person name="Alioto T."/>
            <person name="Gomez Garrido J."/>
        </authorList>
    </citation>
    <scope>NUCLEOTIDE SEQUENCE</scope>
</reference>
<proteinExistence type="predicted"/>
<sequence length="265" mass="30236">MDETGLFRKKIPSRTYIMKDETRAPAFKAQKDRVMLITCHNAAGFMMNPRFNYKSSNPRAFKNKNKNLLPVHWMYNSKAWITKSLTLNWFHQCFIPQAKEYLQNVCMEFKVLLVMDNAGGHSLDLNHKGVQAKSLPANTNSLIQPMDQGMIRAYKALYTWNSLQHLVNAMDSDENFELKEYWCNFTITTCLSVIHAALKDMKGHVAVNNAVKQAKVLSGEGFHDVTQDEVNDLINAHSETLTDEAFFWTTSNIRSFSLFPGALGT</sequence>
<dbReference type="GO" id="GO:0005634">
    <property type="term" value="C:nucleus"/>
    <property type="evidence" value="ECO:0007669"/>
    <property type="project" value="TreeGrafter"/>
</dbReference>
<dbReference type="InterPro" id="IPR050863">
    <property type="entry name" value="CenT-Element_Derived"/>
</dbReference>
<evidence type="ECO:0000313" key="2">
    <source>
        <dbReference type="EMBL" id="CAI9715467.1"/>
    </source>
</evidence>
<dbReference type="PANTHER" id="PTHR19303">
    <property type="entry name" value="TRANSPOSON"/>
    <property type="match status" value="1"/>
</dbReference>
<dbReference type="GO" id="GO:0003677">
    <property type="term" value="F:DNA binding"/>
    <property type="evidence" value="ECO:0007669"/>
    <property type="project" value="TreeGrafter"/>
</dbReference>
<dbReference type="AlphaFoldDB" id="A0AA36AI74"/>
<dbReference type="PANTHER" id="PTHR19303:SF73">
    <property type="entry name" value="PROTEIN PDC2"/>
    <property type="match status" value="1"/>
</dbReference>
<keyword evidence="3" id="KW-1185">Reference proteome</keyword>
<feature type="domain" description="DDE-1" evidence="1">
    <location>
        <begin position="32"/>
        <end position="202"/>
    </location>
</feature>
<evidence type="ECO:0000313" key="3">
    <source>
        <dbReference type="Proteomes" id="UP001162480"/>
    </source>
</evidence>
<gene>
    <name evidence="2" type="ORF">OCTVUL_1B013889</name>
</gene>
<evidence type="ECO:0000259" key="1">
    <source>
        <dbReference type="Pfam" id="PF03184"/>
    </source>
</evidence>
<organism evidence="2 3">
    <name type="scientific">Octopus vulgaris</name>
    <name type="common">Common octopus</name>
    <dbReference type="NCBI Taxonomy" id="6645"/>
    <lineage>
        <taxon>Eukaryota</taxon>
        <taxon>Metazoa</taxon>
        <taxon>Spiralia</taxon>
        <taxon>Lophotrochozoa</taxon>
        <taxon>Mollusca</taxon>
        <taxon>Cephalopoda</taxon>
        <taxon>Coleoidea</taxon>
        <taxon>Octopodiformes</taxon>
        <taxon>Octopoda</taxon>
        <taxon>Incirrata</taxon>
        <taxon>Octopodidae</taxon>
        <taxon>Octopus</taxon>
    </lineage>
</organism>
<dbReference type="InterPro" id="IPR004875">
    <property type="entry name" value="DDE_SF_endonuclease_dom"/>
</dbReference>
<dbReference type="Proteomes" id="UP001162480">
    <property type="component" value="Chromosome 1"/>
</dbReference>
<dbReference type="EMBL" id="OX597814">
    <property type="protein sequence ID" value="CAI9715467.1"/>
    <property type="molecule type" value="Genomic_DNA"/>
</dbReference>